<dbReference type="Proteomes" id="UP001595828">
    <property type="component" value="Unassembled WGS sequence"/>
</dbReference>
<keyword evidence="1" id="KW-0001">2Fe-2S</keyword>
<dbReference type="NCBIfam" id="TIGR02378">
    <property type="entry name" value="nirD_assim_sml"/>
    <property type="match status" value="1"/>
</dbReference>
<dbReference type="SUPFAM" id="SSF50022">
    <property type="entry name" value="ISP domain"/>
    <property type="match status" value="1"/>
</dbReference>
<protein>
    <submittedName>
        <fullName evidence="8">Nitrite reductase small subunit NirD</fullName>
    </submittedName>
</protein>
<keyword evidence="3" id="KW-0560">Oxidoreductase</keyword>
<dbReference type="RefSeq" id="WP_379539955.1">
    <property type="nucleotide sequence ID" value="NZ_JBHSDR010000008.1"/>
</dbReference>
<evidence type="ECO:0000256" key="4">
    <source>
        <dbReference type="ARBA" id="ARBA00023004"/>
    </source>
</evidence>
<sequence>MIGDWLDIGPVGQIPPGNARTLPVRGGEEIAIFRTLDNRFYALVNACPHKSGPLSQGIVHGNVVTCPLHNWNISLKTGEALGEDKGCVPTIPLKVDAGRIYLQRSAAIAPRGGSGPEAKAA</sequence>
<evidence type="ECO:0000256" key="3">
    <source>
        <dbReference type="ARBA" id="ARBA00023002"/>
    </source>
</evidence>
<dbReference type="PROSITE" id="PS51296">
    <property type="entry name" value="RIESKE"/>
    <property type="match status" value="1"/>
</dbReference>
<keyword evidence="5" id="KW-0411">Iron-sulfur</keyword>
<proteinExistence type="predicted"/>
<feature type="domain" description="Rieske" evidence="7">
    <location>
        <begin position="6"/>
        <end position="102"/>
    </location>
</feature>
<reference evidence="9" key="1">
    <citation type="journal article" date="2019" name="Int. J. Syst. Evol. Microbiol.">
        <title>The Global Catalogue of Microorganisms (GCM) 10K type strain sequencing project: providing services to taxonomists for standard genome sequencing and annotation.</title>
        <authorList>
            <consortium name="The Broad Institute Genomics Platform"/>
            <consortium name="The Broad Institute Genome Sequencing Center for Infectious Disease"/>
            <person name="Wu L."/>
            <person name="Ma J."/>
        </authorList>
    </citation>
    <scope>NUCLEOTIDE SEQUENCE [LARGE SCALE GENOMIC DNA]</scope>
    <source>
        <strain evidence="9">CGMCC 1.12989</strain>
    </source>
</reference>
<evidence type="ECO:0000256" key="1">
    <source>
        <dbReference type="ARBA" id="ARBA00022714"/>
    </source>
</evidence>
<name>A0ABV8RVH5_9SPHN</name>
<gene>
    <name evidence="8" type="primary">nirD</name>
    <name evidence="8" type="ORF">ACFO0A_15015</name>
</gene>
<dbReference type="CDD" id="cd03530">
    <property type="entry name" value="Rieske_NirD_small_Bacillus"/>
    <property type="match status" value="1"/>
</dbReference>
<dbReference type="InterPro" id="IPR012748">
    <property type="entry name" value="Rieske-like_NirD"/>
</dbReference>
<organism evidence="8 9">
    <name type="scientific">Novosphingobium tardum</name>
    <dbReference type="NCBI Taxonomy" id="1538021"/>
    <lineage>
        <taxon>Bacteria</taxon>
        <taxon>Pseudomonadati</taxon>
        <taxon>Pseudomonadota</taxon>
        <taxon>Alphaproteobacteria</taxon>
        <taxon>Sphingomonadales</taxon>
        <taxon>Sphingomonadaceae</taxon>
        <taxon>Novosphingobium</taxon>
    </lineage>
</organism>
<evidence type="ECO:0000259" key="7">
    <source>
        <dbReference type="PROSITE" id="PS51296"/>
    </source>
</evidence>
<dbReference type="InterPro" id="IPR017941">
    <property type="entry name" value="Rieske_2Fe-2S"/>
</dbReference>
<comment type="caution">
    <text evidence="8">The sequence shown here is derived from an EMBL/GenBank/DDBJ whole genome shotgun (WGS) entry which is preliminary data.</text>
</comment>
<keyword evidence="2" id="KW-0479">Metal-binding</keyword>
<accession>A0ABV8RVH5</accession>
<dbReference type="PANTHER" id="PTHR21496:SF23">
    <property type="entry name" value="3-PHENYLPROPIONATE_CINNAMIC ACID DIOXYGENASE FERREDOXIN SUBUNIT"/>
    <property type="match status" value="1"/>
</dbReference>
<keyword evidence="4" id="KW-0408">Iron</keyword>
<dbReference type="EMBL" id="JBHSDR010000008">
    <property type="protein sequence ID" value="MFC4296366.1"/>
    <property type="molecule type" value="Genomic_DNA"/>
</dbReference>
<evidence type="ECO:0000256" key="2">
    <source>
        <dbReference type="ARBA" id="ARBA00022723"/>
    </source>
</evidence>
<keyword evidence="9" id="KW-1185">Reference proteome</keyword>
<evidence type="ECO:0000313" key="9">
    <source>
        <dbReference type="Proteomes" id="UP001595828"/>
    </source>
</evidence>
<dbReference type="Pfam" id="PF00355">
    <property type="entry name" value="Rieske"/>
    <property type="match status" value="1"/>
</dbReference>
<evidence type="ECO:0000313" key="8">
    <source>
        <dbReference type="EMBL" id="MFC4296366.1"/>
    </source>
</evidence>
<keyword evidence="6" id="KW-0534">Nitrate assimilation</keyword>
<evidence type="ECO:0000256" key="5">
    <source>
        <dbReference type="ARBA" id="ARBA00023014"/>
    </source>
</evidence>
<dbReference type="PANTHER" id="PTHR21496">
    <property type="entry name" value="FERREDOXIN-RELATED"/>
    <property type="match status" value="1"/>
</dbReference>
<dbReference type="Gene3D" id="2.102.10.10">
    <property type="entry name" value="Rieske [2Fe-2S] iron-sulphur domain"/>
    <property type="match status" value="1"/>
</dbReference>
<evidence type="ECO:0000256" key="6">
    <source>
        <dbReference type="ARBA" id="ARBA00023063"/>
    </source>
</evidence>
<dbReference type="InterPro" id="IPR036922">
    <property type="entry name" value="Rieske_2Fe-2S_sf"/>
</dbReference>